<evidence type="ECO:0000313" key="3">
    <source>
        <dbReference type="Proteomes" id="UP001454036"/>
    </source>
</evidence>
<dbReference type="AlphaFoldDB" id="A0AAV3NM16"/>
<feature type="compositionally biased region" description="Basic and acidic residues" evidence="1">
    <location>
        <begin position="59"/>
        <end position="74"/>
    </location>
</feature>
<name>A0AAV3NM16_LITER</name>
<accession>A0AAV3NM16</accession>
<reference evidence="2 3" key="1">
    <citation type="submission" date="2024-01" db="EMBL/GenBank/DDBJ databases">
        <title>The complete chloroplast genome sequence of Lithospermum erythrorhizon: insights into the phylogenetic relationship among Boraginaceae species and the maternal lineages of purple gromwells.</title>
        <authorList>
            <person name="Okada T."/>
            <person name="Watanabe K."/>
        </authorList>
    </citation>
    <scope>NUCLEOTIDE SEQUENCE [LARGE SCALE GENOMIC DNA]</scope>
</reference>
<evidence type="ECO:0000313" key="2">
    <source>
        <dbReference type="EMBL" id="GAA0140146.1"/>
    </source>
</evidence>
<feature type="compositionally biased region" description="Low complexity" evidence="1">
    <location>
        <begin position="16"/>
        <end position="26"/>
    </location>
</feature>
<evidence type="ECO:0000256" key="1">
    <source>
        <dbReference type="SAM" id="MobiDB-lite"/>
    </source>
</evidence>
<organism evidence="2 3">
    <name type="scientific">Lithospermum erythrorhizon</name>
    <name type="common">Purple gromwell</name>
    <name type="synonym">Lithospermum officinale var. erythrorhizon</name>
    <dbReference type="NCBI Taxonomy" id="34254"/>
    <lineage>
        <taxon>Eukaryota</taxon>
        <taxon>Viridiplantae</taxon>
        <taxon>Streptophyta</taxon>
        <taxon>Embryophyta</taxon>
        <taxon>Tracheophyta</taxon>
        <taxon>Spermatophyta</taxon>
        <taxon>Magnoliopsida</taxon>
        <taxon>eudicotyledons</taxon>
        <taxon>Gunneridae</taxon>
        <taxon>Pentapetalae</taxon>
        <taxon>asterids</taxon>
        <taxon>lamiids</taxon>
        <taxon>Boraginales</taxon>
        <taxon>Boraginaceae</taxon>
        <taxon>Boraginoideae</taxon>
        <taxon>Lithospermeae</taxon>
        <taxon>Lithospermum</taxon>
    </lineage>
</organism>
<keyword evidence="3" id="KW-1185">Reference proteome</keyword>
<sequence length="119" mass="13621">MKSPQMQRKMFLIQVGGNTRSGSSGSKRSHESDACDSNSVGSSARPMRREAAKKKGKRKEKELERLDKIASRQEEANQLMKERTMAKNMKIFMKLSSKKNLDDQQKDILERLSQELFGK</sequence>
<dbReference type="Proteomes" id="UP001454036">
    <property type="component" value="Unassembled WGS sequence"/>
</dbReference>
<feature type="region of interest" description="Disordered" evidence="1">
    <location>
        <begin position="1"/>
        <end position="74"/>
    </location>
</feature>
<comment type="caution">
    <text evidence="2">The sequence shown here is derived from an EMBL/GenBank/DDBJ whole genome shotgun (WGS) entry which is preliminary data.</text>
</comment>
<gene>
    <name evidence="2" type="ORF">LIER_01552</name>
</gene>
<protein>
    <submittedName>
        <fullName evidence="2">Uncharacterized protein</fullName>
    </submittedName>
</protein>
<proteinExistence type="predicted"/>
<dbReference type="EMBL" id="BAABME010000151">
    <property type="protein sequence ID" value="GAA0140146.1"/>
    <property type="molecule type" value="Genomic_DNA"/>
</dbReference>